<organism evidence="11 12">
    <name type="scientific">Fumia xinanensis</name>
    <dbReference type="NCBI Taxonomy" id="2763659"/>
    <lineage>
        <taxon>Bacteria</taxon>
        <taxon>Bacillati</taxon>
        <taxon>Bacillota</taxon>
        <taxon>Clostridia</taxon>
        <taxon>Eubacteriales</taxon>
        <taxon>Oscillospiraceae</taxon>
        <taxon>Fumia</taxon>
    </lineage>
</organism>
<dbReference type="PROSITE" id="PS00153">
    <property type="entry name" value="ATPASE_GAMMA"/>
    <property type="match status" value="1"/>
</dbReference>
<evidence type="ECO:0000256" key="1">
    <source>
        <dbReference type="ARBA" id="ARBA00003456"/>
    </source>
</evidence>
<keyword evidence="8 10" id="KW-0139">CF(1)</keyword>
<dbReference type="AlphaFoldDB" id="A0A926I7D8"/>
<evidence type="ECO:0000256" key="3">
    <source>
        <dbReference type="ARBA" id="ARBA00007681"/>
    </source>
</evidence>
<evidence type="ECO:0000256" key="10">
    <source>
        <dbReference type="HAMAP-Rule" id="MF_00815"/>
    </source>
</evidence>
<comment type="subcellular location">
    <subcellularLocation>
        <location evidence="10">Cell membrane</location>
        <topology evidence="10">Peripheral membrane protein</topology>
    </subcellularLocation>
    <subcellularLocation>
        <location evidence="2">Membrane</location>
        <topology evidence="2">Peripheral membrane protein</topology>
    </subcellularLocation>
</comment>
<accession>A0A926I7D8</accession>
<dbReference type="GO" id="GO:0045259">
    <property type="term" value="C:proton-transporting ATP synthase complex"/>
    <property type="evidence" value="ECO:0007669"/>
    <property type="project" value="UniProtKB-KW"/>
</dbReference>
<comment type="similarity">
    <text evidence="3 10">Belongs to the ATPase gamma chain family.</text>
</comment>
<dbReference type="PANTHER" id="PTHR11693">
    <property type="entry name" value="ATP SYNTHASE GAMMA CHAIN"/>
    <property type="match status" value="1"/>
</dbReference>
<keyword evidence="7 10" id="KW-0472">Membrane</keyword>
<evidence type="ECO:0000313" key="11">
    <source>
        <dbReference type="EMBL" id="MBC8560880.1"/>
    </source>
</evidence>
<gene>
    <name evidence="10 11" type="primary">atpG</name>
    <name evidence="11" type="ORF">H8710_12470</name>
</gene>
<protein>
    <recommendedName>
        <fullName evidence="10">ATP synthase gamma chain</fullName>
    </recommendedName>
    <alternativeName>
        <fullName evidence="10">ATP synthase F1 sector gamma subunit</fullName>
    </alternativeName>
    <alternativeName>
        <fullName evidence="10">F-ATPase gamma subunit</fullName>
    </alternativeName>
</protein>
<dbReference type="NCBIfam" id="TIGR01146">
    <property type="entry name" value="ATPsyn_F1gamma"/>
    <property type="match status" value="1"/>
</dbReference>
<dbReference type="InterPro" id="IPR035968">
    <property type="entry name" value="ATP_synth_F1_ATPase_gsu"/>
</dbReference>
<comment type="subunit">
    <text evidence="10">F-type ATPases have 2 components, CF(1) - the catalytic core - and CF(0) - the membrane proton channel. CF(1) has five subunits: alpha(3), beta(3), gamma(1), delta(1), epsilon(1). CF(0) has three main subunits: a, b and c.</text>
</comment>
<dbReference type="RefSeq" id="WP_249296175.1">
    <property type="nucleotide sequence ID" value="NZ_JACRSV010000005.1"/>
</dbReference>
<comment type="function">
    <text evidence="1 10">Produces ATP from ADP in the presence of a proton gradient across the membrane. The gamma chain is believed to be important in regulating ATPase activity and the flow of protons through the CF(0) complex.</text>
</comment>
<dbReference type="InterPro" id="IPR000131">
    <property type="entry name" value="ATP_synth_F1_gsu"/>
</dbReference>
<evidence type="ECO:0000256" key="7">
    <source>
        <dbReference type="ARBA" id="ARBA00023136"/>
    </source>
</evidence>
<keyword evidence="10" id="KW-1003">Cell membrane</keyword>
<dbReference type="Gene3D" id="3.40.1380.10">
    <property type="match status" value="1"/>
</dbReference>
<dbReference type="PRINTS" id="PR00126">
    <property type="entry name" value="ATPASEGAMMA"/>
</dbReference>
<dbReference type="HAMAP" id="MF_00815">
    <property type="entry name" value="ATP_synth_gamma_bact"/>
    <property type="match status" value="1"/>
</dbReference>
<dbReference type="CDD" id="cd12151">
    <property type="entry name" value="F1-ATPase_gamma"/>
    <property type="match status" value="1"/>
</dbReference>
<name>A0A926I7D8_9FIRM</name>
<dbReference type="PANTHER" id="PTHR11693:SF22">
    <property type="entry name" value="ATP SYNTHASE SUBUNIT GAMMA, MITOCHONDRIAL"/>
    <property type="match status" value="1"/>
</dbReference>
<dbReference type="Proteomes" id="UP000610760">
    <property type="component" value="Unassembled WGS sequence"/>
</dbReference>
<dbReference type="GO" id="GO:0005886">
    <property type="term" value="C:plasma membrane"/>
    <property type="evidence" value="ECO:0007669"/>
    <property type="project" value="UniProtKB-SubCell"/>
</dbReference>
<evidence type="ECO:0000256" key="9">
    <source>
        <dbReference type="ARBA" id="ARBA00023310"/>
    </source>
</evidence>
<keyword evidence="9 10" id="KW-0066">ATP synthesis</keyword>
<sequence>MSASMKDIKDRIKSVEGTMQITKAMELVSSSKLRKAKERAERARPFFNILYETISELSAEMQDKDSIYTAADPSKKPLFIVIAGDRGLAGGYNSNVFKLADPEIEKRNGMVIAIGKKSVEHYERVNCQIVGRYSGIAEDLDSIVVSEISEKANNLFRRGKIGSVHLVFTQFVTPLTQIATEMRILPLELHVEKRDPKKIEPMVLYEPSAEAVFNSIIPQYIAGMVYGGIVESYASEQGARRTAMESATNNARDMIDSLSLSYNRARQSAITQELTEIVAGANAAS</sequence>
<evidence type="ECO:0000313" key="12">
    <source>
        <dbReference type="Proteomes" id="UP000610760"/>
    </source>
</evidence>
<evidence type="ECO:0000256" key="8">
    <source>
        <dbReference type="ARBA" id="ARBA00023196"/>
    </source>
</evidence>
<reference evidence="11" key="1">
    <citation type="submission" date="2020-08" db="EMBL/GenBank/DDBJ databases">
        <title>Genome public.</title>
        <authorList>
            <person name="Liu C."/>
            <person name="Sun Q."/>
        </authorList>
    </citation>
    <scope>NUCLEOTIDE SEQUENCE</scope>
    <source>
        <strain evidence="11">NSJ-33</strain>
    </source>
</reference>
<comment type="caution">
    <text evidence="11">The sequence shown here is derived from an EMBL/GenBank/DDBJ whole genome shotgun (WGS) entry which is preliminary data.</text>
</comment>
<keyword evidence="12" id="KW-1185">Reference proteome</keyword>
<keyword evidence="4 10" id="KW-0813">Transport</keyword>
<dbReference type="EMBL" id="JACRSV010000005">
    <property type="protein sequence ID" value="MBC8560880.1"/>
    <property type="molecule type" value="Genomic_DNA"/>
</dbReference>
<dbReference type="Gene3D" id="1.10.287.80">
    <property type="entry name" value="ATP synthase, gamma subunit, helix hairpin domain"/>
    <property type="match status" value="1"/>
</dbReference>
<dbReference type="InterPro" id="IPR023632">
    <property type="entry name" value="ATP_synth_F1_gsu_CS"/>
</dbReference>
<dbReference type="Pfam" id="PF00231">
    <property type="entry name" value="ATP-synt"/>
    <property type="match status" value="1"/>
</dbReference>
<dbReference type="SUPFAM" id="SSF52943">
    <property type="entry name" value="ATP synthase (F1-ATPase), gamma subunit"/>
    <property type="match status" value="1"/>
</dbReference>
<evidence type="ECO:0000256" key="6">
    <source>
        <dbReference type="ARBA" id="ARBA00023065"/>
    </source>
</evidence>
<proteinExistence type="inferred from homology"/>
<dbReference type="GO" id="GO:0046933">
    <property type="term" value="F:proton-transporting ATP synthase activity, rotational mechanism"/>
    <property type="evidence" value="ECO:0007669"/>
    <property type="project" value="UniProtKB-UniRule"/>
</dbReference>
<evidence type="ECO:0000256" key="2">
    <source>
        <dbReference type="ARBA" id="ARBA00004170"/>
    </source>
</evidence>
<keyword evidence="5 10" id="KW-0375">Hydrogen ion transport</keyword>
<evidence type="ECO:0000256" key="4">
    <source>
        <dbReference type="ARBA" id="ARBA00022448"/>
    </source>
</evidence>
<keyword evidence="6 10" id="KW-0406">Ion transport</keyword>
<dbReference type="GO" id="GO:0005524">
    <property type="term" value="F:ATP binding"/>
    <property type="evidence" value="ECO:0007669"/>
    <property type="project" value="UniProtKB-UniRule"/>
</dbReference>
<evidence type="ECO:0000256" key="5">
    <source>
        <dbReference type="ARBA" id="ARBA00022781"/>
    </source>
</evidence>
<dbReference type="GO" id="GO:0042777">
    <property type="term" value="P:proton motive force-driven plasma membrane ATP synthesis"/>
    <property type="evidence" value="ECO:0007669"/>
    <property type="project" value="UniProtKB-UniRule"/>
</dbReference>